<protein>
    <recommendedName>
        <fullName evidence="11">ABC transporter permease</fullName>
    </recommendedName>
</protein>
<accession>A0A0C2HNJ8</accession>
<evidence type="ECO:0000256" key="3">
    <source>
        <dbReference type="ARBA" id="ARBA00022448"/>
    </source>
</evidence>
<feature type="transmembrane region" description="Helical" evidence="8">
    <location>
        <begin position="134"/>
        <end position="157"/>
    </location>
</feature>
<feature type="transmembrane region" description="Helical" evidence="8">
    <location>
        <begin position="78"/>
        <end position="96"/>
    </location>
</feature>
<evidence type="ECO:0000256" key="7">
    <source>
        <dbReference type="ARBA" id="ARBA00023136"/>
    </source>
</evidence>
<keyword evidence="5 8" id="KW-0812">Transmembrane</keyword>
<keyword evidence="4" id="KW-1003">Cell membrane</keyword>
<keyword evidence="6 8" id="KW-1133">Transmembrane helix</keyword>
<feature type="transmembrane region" description="Helical" evidence="8">
    <location>
        <begin position="102"/>
        <end position="122"/>
    </location>
</feature>
<dbReference type="EMBL" id="JWJD01000003">
    <property type="protein sequence ID" value="KIH76520.1"/>
    <property type="molecule type" value="Genomic_DNA"/>
</dbReference>
<feature type="transmembrane region" description="Helical" evidence="8">
    <location>
        <begin position="223"/>
        <end position="250"/>
    </location>
</feature>
<evidence type="ECO:0000256" key="2">
    <source>
        <dbReference type="ARBA" id="ARBA00007935"/>
    </source>
</evidence>
<dbReference type="SUPFAM" id="SSF81345">
    <property type="entry name" value="ABC transporter involved in vitamin B12 uptake, BtuC"/>
    <property type="match status" value="1"/>
</dbReference>
<keyword evidence="7 8" id="KW-0472">Membrane</keyword>
<evidence type="ECO:0000256" key="8">
    <source>
        <dbReference type="SAM" id="Phobius"/>
    </source>
</evidence>
<proteinExistence type="inferred from homology"/>
<dbReference type="Gene3D" id="1.10.3470.10">
    <property type="entry name" value="ABC transporter involved in vitamin B12 uptake, BtuC"/>
    <property type="match status" value="1"/>
</dbReference>
<feature type="transmembrane region" description="Helical" evidence="8">
    <location>
        <begin position="177"/>
        <end position="196"/>
    </location>
</feature>
<evidence type="ECO:0000313" key="10">
    <source>
        <dbReference type="Proteomes" id="UP000035068"/>
    </source>
</evidence>
<comment type="caution">
    <text evidence="9">The sequence shown here is derived from an EMBL/GenBank/DDBJ whole genome shotgun (WGS) entry which is preliminary data.</text>
</comment>
<dbReference type="AlphaFoldDB" id="A0A0C2HNJ8"/>
<keyword evidence="10" id="KW-1185">Reference proteome</keyword>
<sequence length="318" mass="32290">MSPAKTAALAGAVLLVTLLSVLSGPRFINPLDIRPQDWHILVALRLPRAFVAFLMGAALGASGAILQGVFRNPLADPYVLGISSGAALAAAFGLMTATSLPLPVPILAFGGALLTCVAVAALGRSPQGLRPDRLLLGGIGIGFFFSALLLLVMTVSSNDGLKRAILWMSGDLSMADWRLVPAGAVLIAAGLTLALIRAKGLNALTLGDEIAHGLGFSPGRERLLLFIAASLMTAAAISLGGTVGFIGLLVPHAVRHWVGSDARISVPAAALVGGALLCLADGAGRTLAAPLEIPAGVIAALIGAPCFLIILRKKGYGL</sequence>
<organism evidence="9 10">
    <name type="scientific">Geoalkalibacter ferrihydriticus DSM 17813</name>
    <dbReference type="NCBI Taxonomy" id="1121915"/>
    <lineage>
        <taxon>Bacteria</taxon>
        <taxon>Pseudomonadati</taxon>
        <taxon>Thermodesulfobacteriota</taxon>
        <taxon>Desulfuromonadia</taxon>
        <taxon>Desulfuromonadales</taxon>
        <taxon>Geoalkalibacteraceae</taxon>
        <taxon>Geoalkalibacter</taxon>
    </lineage>
</organism>
<evidence type="ECO:0000256" key="6">
    <source>
        <dbReference type="ARBA" id="ARBA00022989"/>
    </source>
</evidence>
<dbReference type="InterPro" id="IPR037294">
    <property type="entry name" value="ABC_BtuC-like"/>
</dbReference>
<dbReference type="RefSeq" id="WP_040099128.1">
    <property type="nucleotide sequence ID" value="NZ_JWJD01000003.1"/>
</dbReference>
<dbReference type="GO" id="GO:0022857">
    <property type="term" value="F:transmembrane transporter activity"/>
    <property type="evidence" value="ECO:0007669"/>
    <property type="project" value="InterPro"/>
</dbReference>
<comment type="subcellular location">
    <subcellularLocation>
        <location evidence="1">Cell membrane</location>
        <topology evidence="1">Multi-pass membrane protein</topology>
    </subcellularLocation>
</comment>
<keyword evidence="3" id="KW-0813">Transport</keyword>
<comment type="similarity">
    <text evidence="2">Belongs to the binding-protein-dependent transport system permease family. FecCD subfamily.</text>
</comment>
<dbReference type="Proteomes" id="UP000035068">
    <property type="component" value="Unassembled WGS sequence"/>
</dbReference>
<evidence type="ECO:0008006" key="11">
    <source>
        <dbReference type="Google" id="ProtNLM"/>
    </source>
</evidence>
<dbReference type="PANTHER" id="PTHR30472:SF25">
    <property type="entry name" value="ABC TRANSPORTER PERMEASE PROTEIN MJ0876-RELATED"/>
    <property type="match status" value="1"/>
</dbReference>
<dbReference type="FunFam" id="1.10.3470.10:FF:000001">
    <property type="entry name" value="Vitamin B12 ABC transporter permease BtuC"/>
    <property type="match status" value="1"/>
</dbReference>
<evidence type="ECO:0000256" key="1">
    <source>
        <dbReference type="ARBA" id="ARBA00004651"/>
    </source>
</evidence>
<gene>
    <name evidence="9" type="ORF">GFER_10075</name>
</gene>
<dbReference type="PANTHER" id="PTHR30472">
    <property type="entry name" value="FERRIC ENTEROBACTIN TRANSPORT SYSTEM PERMEASE PROTEIN"/>
    <property type="match status" value="1"/>
</dbReference>
<reference evidence="9 10" key="1">
    <citation type="submission" date="2014-12" db="EMBL/GenBank/DDBJ databases">
        <title>Genomes of Geoalkalibacter ferrihydriticus and Geoalkalibacter subterraneus, two haloalkaliphilic metal-reducing members of the Geobacteraceae.</title>
        <authorList>
            <person name="Badalamenti J.P."/>
            <person name="Torres C.I."/>
            <person name="Krajmalnik-Brown R."/>
            <person name="Bond D.R."/>
        </authorList>
    </citation>
    <scope>NUCLEOTIDE SEQUENCE [LARGE SCALE GENOMIC DNA]</scope>
    <source>
        <strain evidence="9 10">DSM 17813</strain>
    </source>
</reference>
<feature type="transmembrane region" description="Helical" evidence="8">
    <location>
        <begin position="47"/>
        <end position="66"/>
    </location>
</feature>
<evidence type="ECO:0000256" key="4">
    <source>
        <dbReference type="ARBA" id="ARBA00022475"/>
    </source>
</evidence>
<name>A0A0C2HNJ8_9BACT</name>
<feature type="transmembrane region" description="Helical" evidence="8">
    <location>
        <begin position="291"/>
        <end position="311"/>
    </location>
</feature>
<evidence type="ECO:0000256" key="5">
    <source>
        <dbReference type="ARBA" id="ARBA00022692"/>
    </source>
</evidence>
<dbReference type="InterPro" id="IPR000522">
    <property type="entry name" value="ABC_transptr_permease_BtuC"/>
</dbReference>
<evidence type="ECO:0000313" key="9">
    <source>
        <dbReference type="EMBL" id="KIH76520.1"/>
    </source>
</evidence>
<dbReference type="CDD" id="cd06550">
    <property type="entry name" value="TM_ABC_iron-siderophores_like"/>
    <property type="match status" value="1"/>
</dbReference>
<dbReference type="GO" id="GO:0005886">
    <property type="term" value="C:plasma membrane"/>
    <property type="evidence" value="ECO:0007669"/>
    <property type="project" value="UniProtKB-SubCell"/>
</dbReference>
<dbReference type="Pfam" id="PF01032">
    <property type="entry name" value="FecCD"/>
    <property type="match status" value="1"/>
</dbReference>